<proteinExistence type="predicted"/>
<dbReference type="EMBL" id="CP034563">
    <property type="protein sequence ID" value="AZQ65075.1"/>
    <property type="molecule type" value="Genomic_DNA"/>
</dbReference>
<protein>
    <submittedName>
        <fullName evidence="1">Uncharacterized protein</fullName>
    </submittedName>
</protein>
<evidence type="ECO:0000313" key="2">
    <source>
        <dbReference type="Proteomes" id="UP000267268"/>
    </source>
</evidence>
<gene>
    <name evidence="1" type="ORF">EI427_22940</name>
</gene>
<name>A0A3S9PA24_9BACT</name>
<dbReference type="AlphaFoldDB" id="A0A3S9PA24"/>
<organism evidence="1 2">
    <name type="scientific">Flammeovirga pectinis</name>
    <dbReference type="NCBI Taxonomy" id="2494373"/>
    <lineage>
        <taxon>Bacteria</taxon>
        <taxon>Pseudomonadati</taxon>
        <taxon>Bacteroidota</taxon>
        <taxon>Cytophagia</taxon>
        <taxon>Cytophagales</taxon>
        <taxon>Flammeovirgaceae</taxon>
        <taxon>Flammeovirga</taxon>
    </lineage>
</organism>
<dbReference type="Proteomes" id="UP000267268">
    <property type="component" value="Chromosome 2"/>
</dbReference>
<dbReference type="KEGG" id="fll:EI427_22940"/>
<dbReference type="OrthoDB" id="973569at2"/>
<keyword evidence="2" id="KW-1185">Reference proteome</keyword>
<dbReference type="RefSeq" id="WP_126619433.1">
    <property type="nucleotide sequence ID" value="NZ_CP034563.1"/>
</dbReference>
<reference evidence="1 2" key="1">
    <citation type="submission" date="2018-12" db="EMBL/GenBank/DDBJ databases">
        <title>Flammeovirga pectinis sp. nov., isolated from the gut of the Korean scallop, Patinopecten yessoensis.</title>
        <authorList>
            <person name="Bae J.-W."/>
            <person name="Jeong Y.-S."/>
            <person name="Kang W."/>
        </authorList>
    </citation>
    <scope>NUCLEOTIDE SEQUENCE [LARGE SCALE GENOMIC DNA]</scope>
    <source>
        <strain evidence="1 2">L12M1</strain>
    </source>
</reference>
<evidence type="ECO:0000313" key="1">
    <source>
        <dbReference type="EMBL" id="AZQ65075.1"/>
    </source>
</evidence>
<sequence length="572" mass="65874">MNNKILSTVTLLLSLFLLQNCTNPLEGIDVTLQSTTSTHFGLIEISDTTTLDISQENITVEVLGDDTEYLYNEAGGKEFQATNGLLSFTVDPDYTFAKPLTFTVLVTGDNYLEKQVPVTVTMDDTVSYTKVEMERLEDITGGEEVVEDNFDLSSGARMNSTAFFSSSRSFWNNSSLSVDVKVPASSAYRDFYNNNYNASSMYIGLGAYDYESYNYRGYSYKMYIPALIRNLQGDLENDQGIYMSQFVYLYMYANSNGYKRVYSTSESFTVTTTLNPSTINQETGSTIKAGDNIKVFRMGNTNNYFDWYVREVEDNATIQERSDGSLYITFNSNYSSYFWIGYKKQVCKAYNYSTTPVTYRSSYNNREYRYYPAQRNENFGSIKFSTSNSYNNSHIVGARVTMTYPDGTKQNVYNTWGFRLYNDSRIRPWFSVGEASMQLEIYERYNPNNVYYTSSKFDLCNGDVTFDVESILSRLPNYQTVTIDYQGKCGSTVIKPTVPLWVEHSNSSGRRYYQYYYVRNGKVTLYSMEVGKTYPFHTVYNNKWYSEDVTIESTLMENDNYEVPQRFCDMIN</sequence>
<accession>A0A3S9PA24</accession>